<dbReference type="InterPro" id="IPR021120">
    <property type="entry name" value="KduI/IolB_isomerase"/>
</dbReference>
<dbReference type="AlphaFoldDB" id="A0A934J8N0"/>
<dbReference type="NCBIfam" id="TIGR04378">
    <property type="entry name" value="myo_inos_iolB"/>
    <property type="match status" value="1"/>
</dbReference>
<sequence length="276" mass="30673">MAELIVPSSKQPDENGRVLGITPESAGWTYVGFEVFKLEQGQKLVKQTGDREFCAVLLSGRAAVSTNELERVEIGQRMSVFEQIPPYSLYVPPHDEFTIEAATAVEVALCAAPGKGNHKARVIEPAHVGAEKRGHGSTERYIHNILPEQQSADSLLVVEVYTPGGHWSSYPPHKHDQDNLPAESFLEETYYHKIEPAHGFAVQRVYTLDDPEPLDETLVLKDGDAVLVPKGFHPVSAAPGYNLYYLNVMAGPVRTWKFYNDPAHEWLMKAAPVKEE</sequence>
<evidence type="ECO:0000313" key="4">
    <source>
        <dbReference type="Proteomes" id="UP000640274"/>
    </source>
</evidence>
<dbReference type="PIRSF" id="PIRSF036628">
    <property type="entry name" value="IolB"/>
    <property type="match status" value="1"/>
</dbReference>
<keyword evidence="1 3" id="KW-0413">Isomerase</keyword>
<reference evidence="3" key="1">
    <citation type="submission" date="2020-12" db="EMBL/GenBank/DDBJ databases">
        <authorList>
            <person name="Huq M.A."/>
        </authorList>
    </citation>
    <scope>NUCLEOTIDE SEQUENCE</scope>
    <source>
        <strain evidence="3">MAHUQ-46</strain>
    </source>
</reference>
<dbReference type="GO" id="GO:0102482">
    <property type="term" value="F:5-deoxy-D-glucuronate isomerase activity"/>
    <property type="evidence" value="ECO:0007669"/>
    <property type="project" value="UniProtKB-EC"/>
</dbReference>
<dbReference type="Proteomes" id="UP000640274">
    <property type="component" value="Unassembled WGS sequence"/>
</dbReference>
<proteinExistence type="predicted"/>
<evidence type="ECO:0000313" key="3">
    <source>
        <dbReference type="EMBL" id="MBJ6362452.1"/>
    </source>
</evidence>
<name>A0A934J8N0_9BACL</name>
<gene>
    <name evidence="3" type="primary">iolB</name>
    <name evidence="3" type="ORF">JFN88_14390</name>
</gene>
<keyword evidence="4" id="KW-1185">Reference proteome</keyword>
<dbReference type="InterPro" id="IPR024203">
    <property type="entry name" value="Deoxy-glucuronate_isom_IolB"/>
</dbReference>
<organism evidence="3 4">
    <name type="scientific">Paenibacillus roseus</name>
    <dbReference type="NCBI Taxonomy" id="2798579"/>
    <lineage>
        <taxon>Bacteria</taxon>
        <taxon>Bacillati</taxon>
        <taxon>Bacillota</taxon>
        <taxon>Bacilli</taxon>
        <taxon>Bacillales</taxon>
        <taxon>Paenibacillaceae</taxon>
        <taxon>Paenibacillus</taxon>
    </lineage>
</organism>
<comment type="caution">
    <text evidence="3">The sequence shown here is derived from an EMBL/GenBank/DDBJ whole genome shotgun (WGS) entry which is preliminary data.</text>
</comment>
<dbReference type="Pfam" id="PF04962">
    <property type="entry name" value="KduI"/>
    <property type="match status" value="1"/>
</dbReference>
<dbReference type="Gene3D" id="2.60.120.10">
    <property type="entry name" value="Jelly Rolls"/>
    <property type="match status" value="2"/>
</dbReference>
<accession>A0A934J8N0</accession>
<evidence type="ECO:0000256" key="1">
    <source>
        <dbReference type="ARBA" id="ARBA00023235"/>
    </source>
</evidence>
<dbReference type="InterPro" id="IPR011051">
    <property type="entry name" value="RmlC_Cupin_sf"/>
</dbReference>
<dbReference type="RefSeq" id="WP_199019993.1">
    <property type="nucleotide sequence ID" value="NZ_JAELUP010000072.1"/>
</dbReference>
<dbReference type="InterPro" id="IPR014710">
    <property type="entry name" value="RmlC-like_jellyroll"/>
</dbReference>
<dbReference type="GO" id="GO:0019310">
    <property type="term" value="P:inositol catabolic process"/>
    <property type="evidence" value="ECO:0007669"/>
    <property type="project" value="UniProtKB-UniRule"/>
</dbReference>
<dbReference type="EC" id="5.3.1.30" evidence="2"/>
<dbReference type="PANTHER" id="PTHR39193:SF1">
    <property type="entry name" value="5-DEOXY-GLUCURONATE ISOMERASE"/>
    <property type="match status" value="1"/>
</dbReference>
<dbReference type="GO" id="GO:0008880">
    <property type="term" value="F:glucuronate isomerase activity"/>
    <property type="evidence" value="ECO:0007669"/>
    <property type="project" value="InterPro"/>
</dbReference>
<dbReference type="PANTHER" id="PTHR39193">
    <property type="entry name" value="5-DEOXY-GLUCURONATE ISOMERASE"/>
    <property type="match status" value="1"/>
</dbReference>
<evidence type="ECO:0000256" key="2">
    <source>
        <dbReference type="NCBIfam" id="TIGR04378"/>
    </source>
</evidence>
<dbReference type="SUPFAM" id="SSF51182">
    <property type="entry name" value="RmlC-like cupins"/>
    <property type="match status" value="1"/>
</dbReference>
<dbReference type="EMBL" id="JAELUP010000072">
    <property type="protein sequence ID" value="MBJ6362452.1"/>
    <property type="molecule type" value="Genomic_DNA"/>
</dbReference>
<protein>
    <recommendedName>
        <fullName evidence="2">5-deoxy-glucuronate isomerase</fullName>
        <ecNumber evidence="2">5.3.1.30</ecNumber>
    </recommendedName>
</protein>